<sequence length="294" mass="32297">MNKRLAFLLFIIILGGVFWFFKDSFLGSKLTDISEPSVLQFEKVSEKVAEIVKREIVAPPPLRVEKKATPKANLTPDGILAWTNAERKKAGLPLLTANSKLSAAALAKAKDMFQNQYFAHESPGGKGVGDLVAEENYEFISVGENLALGGFENDKALVDAWMNSPGHRANILGQSWLEIGVAVGRGMFEGRDAWLAVQHFAKPLSACPQPDPNLKIGIESSEKKVGELTAMANQLRAELENSQPKNRKEIAEYNQRVGEHNALANQINTLVEATKLLINTYNSQIRALNQCIAE</sequence>
<dbReference type="PANTHER" id="PTHR31157:SF1">
    <property type="entry name" value="SCP DOMAIN-CONTAINING PROTEIN"/>
    <property type="match status" value="1"/>
</dbReference>
<dbReference type="PANTHER" id="PTHR31157">
    <property type="entry name" value="SCP DOMAIN-CONTAINING PROTEIN"/>
    <property type="match status" value="1"/>
</dbReference>
<evidence type="ECO:0000259" key="2">
    <source>
        <dbReference type="Pfam" id="PF00188"/>
    </source>
</evidence>
<dbReference type="SUPFAM" id="SSF55797">
    <property type="entry name" value="PR-1-like"/>
    <property type="match status" value="1"/>
</dbReference>
<feature type="domain" description="SCP" evidence="2">
    <location>
        <begin position="83"/>
        <end position="186"/>
    </location>
</feature>
<reference evidence="3 4" key="1">
    <citation type="journal article" date="2016" name="Nat. Commun.">
        <title>Thousands of microbial genomes shed light on interconnected biogeochemical processes in an aquifer system.</title>
        <authorList>
            <person name="Anantharaman K."/>
            <person name="Brown C.T."/>
            <person name="Hug L.A."/>
            <person name="Sharon I."/>
            <person name="Castelle C.J."/>
            <person name="Probst A.J."/>
            <person name="Thomas B.C."/>
            <person name="Singh A."/>
            <person name="Wilkins M.J."/>
            <person name="Karaoz U."/>
            <person name="Brodie E.L."/>
            <person name="Williams K.H."/>
            <person name="Hubbard S.S."/>
            <person name="Banfield J.F."/>
        </authorList>
    </citation>
    <scope>NUCLEOTIDE SEQUENCE [LARGE SCALE GENOMIC DNA]</scope>
</reference>
<dbReference type="Pfam" id="PF00188">
    <property type="entry name" value="CAP"/>
    <property type="match status" value="1"/>
</dbReference>
<dbReference type="Proteomes" id="UP000179251">
    <property type="component" value="Unassembled WGS sequence"/>
</dbReference>
<protein>
    <recommendedName>
        <fullName evidence="2">SCP domain-containing protein</fullName>
    </recommendedName>
</protein>
<gene>
    <name evidence="3" type="ORF">A2834_02665</name>
</gene>
<evidence type="ECO:0000313" key="3">
    <source>
        <dbReference type="EMBL" id="OGF62604.1"/>
    </source>
</evidence>
<comment type="caution">
    <text evidence="3">The sequence shown here is derived from an EMBL/GenBank/DDBJ whole genome shotgun (WGS) entry which is preliminary data.</text>
</comment>
<proteinExistence type="predicted"/>
<dbReference type="InterPro" id="IPR035940">
    <property type="entry name" value="CAP_sf"/>
</dbReference>
<dbReference type="CDD" id="cd05379">
    <property type="entry name" value="CAP_bacterial"/>
    <property type="match status" value="1"/>
</dbReference>
<accession>A0A1F5VGS4</accession>
<dbReference type="AlphaFoldDB" id="A0A1F5VGS4"/>
<dbReference type="STRING" id="1798325.A2834_02665"/>
<dbReference type="EMBL" id="MFHD01000016">
    <property type="protein sequence ID" value="OGF62604.1"/>
    <property type="molecule type" value="Genomic_DNA"/>
</dbReference>
<organism evidence="3 4">
    <name type="scientific">Candidatus Giovannonibacteria bacterium RIFCSPHIGHO2_01_FULL_45_23</name>
    <dbReference type="NCBI Taxonomy" id="1798325"/>
    <lineage>
        <taxon>Bacteria</taxon>
        <taxon>Candidatus Giovannoniibacteriota</taxon>
    </lineage>
</organism>
<dbReference type="Gene3D" id="3.40.33.10">
    <property type="entry name" value="CAP"/>
    <property type="match status" value="1"/>
</dbReference>
<keyword evidence="1" id="KW-0472">Membrane</keyword>
<name>A0A1F5VGS4_9BACT</name>
<evidence type="ECO:0000256" key="1">
    <source>
        <dbReference type="SAM" id="Phobius"/>
    </source>
</evidence>
<keyword evidence="1" id="KW-0812">Transmembrane</keyword>
<dbReference type="InterPro" id="IPR014044">
    <property type="entry name" value="CAP_dom"/>
</dbReference>
<keyword evidence="1" id="KW-1133">Transmembrane helix</keyword>
<feature type="transmembrane region" description="Helical" evidence="1">
    <location>
        <begin position="5"/>
        <end position="21"/>
    </location>
</feature>
<evidence type="ECO:0000313" key="4">
    <source>
        <dbReference type="Proteomes" id="UP000179251"/>
    </source>
</evidence>